<dbReference type="PANTHER" id="PTHR43364">
    <property type="entry name" value="NADH-SPECIFIC METHYLGLYOXAL REDUCTASE-RELATED"/>
    <property type="match status" value="1"/>
</dbReference>
<evidence type="ECO:0000313" key="4">
    <source>
        <dbReference type="Proteomes" id="UP001551658"/>
    </source>
</evidence>
<dbReference type="Gene3D" id="3.20.20.100">
    <property type="entry name" value="NADP-dependent oxidoreductase domain"/>
    <property type="match status" value="2"/>
</dbReference>
<dbReference type="RefSeq" id="WP_357972471.1">
    <property type="nucleotide sequence ID" value="NZ_JBFAIH010000001.1"/>
</dbReference>
<keyword evidence="1" id="KW-0560">Oxidoreductase</keyword>
<organism evidence="3 4">
    <name type="scientific">Nocardia fusca</name>
    <dbReference type="NCBI Taxonomy" id="941183"/>
    <lineage>
        <taxon>Bacteria</taxon>
        <taxon>Bacillati</taxon>
        <taxon>Actinomycetota</taxon>
        <taxon>Actinomycetes</taxon>
        <taxon>Mycobacteriales</taxon>
        <taxon>Nocardiaceae</taxon>
        <taxon>Nocardia</taxon>
    </lineage>
</organism>
<dbReference type="EMBL" id="JBFAIH010000001">
    <property type="protein sequence ID" value="MEV0361535.1"/>
    <property type="molecule type" value="Genomic_DNA"/>
</dbReference>
<dbReference type="Pfam" id="PF00248">
    <property type="entry name" value="Aldo_ket_red"/>
    <property type="match status" value="2"/>
</dbReference>
<reference evidence="3 4" key="1">
    <citation type="submission" date="2024-06" db="EMBL/GenBank/DDBJ databases">
        <title>The Natural Products Discovery Center: Release of the First 8490 Sequenced Strains for Exploring Actinobacteria Biosynthetic Diversity.</title>
        <authorList>
            <person name="Kalkreuter E."/>
            <person name="Kautsar S.A."/>
            <person name="Yang D."/>
            <person name="Bader C.D."/>
            <person name="Teijaro C.N."/>
            <person name="Fluegel L."/>
            <person name="Davis C.M."/>
            <person name="Simpson J.R."/>
            <person name="Lauterbach L."/>
            <person name="Steele A.D."/>
            <person name="Gui C."/>
            <person name="Meng S."/>
            <person name="Li G."/>
            <person name="Viehrig K."/>
            <person name="Ye F."/>
            <person name="Su P."/>
            <person name="Kiefer A.F."/>
            <person name="Nichols A."/>
            <person name="Cepeda A.J."/>
            <person name="Yan W."/>
            <person name="Fan B."/>
            <person name="Jiang Y."/>
            <person name="Adhikari A."/>
            <person name="Zheng C.-J."/>
            <person name="Schuster L."/>
            <person name="Cowan T.M."/>
            <person name="Smanski M.J."/>
            <person name="Chevrette M.G."/>
            <person name="De Carvalho L.P.S."/>
            <person name="Shen B."/>
        </authorList>
    </citation>
    <scope>NUCLEOTIDE SEQUENCE [LARGE SCALE GENOMIC DNA]</scope>
    <source>
        <strain evidence="3 4">NPDC050671</strain>
    </source>
</reference>
<dbReference type="SUPFAM" id="SSF51430">
    <property type="entry name" value="NAD(P)-linked oxidoreductase"/>
    <property type="match status" value="2"/>
</dbReference>
<name>A0ABV3F1F4_9NOCA</name>
<proteinExistence type="predicted"/>
<gene>
    <name evidence="3" type="ORF">AB0H72_02430</name>
</gene>
<feature type="domain" description="NADP-dependent oxidoreductase" evidence="2">
    <location>
        <begin position="64"/>
        <end position="133"/>
    </location>
</feature>
<dbReference type="InterPro" id="IPR050523">
    <property type="entry name" value="AKR_Detox_Biosynth"/>
</dbReference>
<evidence type="ECO:0000256" key="1">
    <source>
        <dbReference type="ARBA" id="ARBA00023002"/>
    </source>
</evidence>
<dbReference type="InterPro" id="IPR023210">
    <property type="entry name" value="NADP_OxRdtase_dom"/>
</dbReference>
<sequence>MRTRPLGRTGIQVSAYCLGTMMFGPAGNPDRAQCVRIVHRALDAGIDFVDTADGYGPGGISEERKLDAVEELVPPAAEAGLSPAYSAMSFAVTHPGITSAIVGPRTPALLDDLLAGAAVTLDDEVLDRIDRIVAPGTDLGPLDVAYVPPAVELPALRRRPAAERAAA</sequence>
<dbReference type="PANTHER" id="PTHR43364:SF4">
    <property type="entry name" value="NAD(P)-LINKED OXIDOREDUCTASE SUPERFAMILY PROTEIN"/>
    <property type="match status" value="1"/>
</dbReference>
<comment type="caution">
    <text evidence="3">The sequence shown here is derived from an EMBL/GenBank/DDBJ whole genome shotgun (WGS) entry which is preliminary data.</text>
</comment>
<keyword evidence="4" id="KW-1185">Reference proteome</keyword>
<accession>A0ABV3F1F4</accession>
<evidence type="ECO:0000259" key="2">
    <source>
        <dbReference type="Pfam" id="PF00248"/>
    </source>
</evidence>
<dbReference type="InterPro" id="IPR036812">
    <property type="entry name" value="NAD(P)_OxRdtase_dom_sf"/>
</dbReference>
<dbReference type="Proteomes" id="UP001551658">
    <property type="component" value="Unassembled WGS sequence"/>
</dbReference>
<feature type="domain" description="NADP-dependent oxidoreductase" evidence="2">
    <location>
        <begin position="17"/>
        <end position="59"/>
    </location>
</feature>
<protein>
    <submittedName>
        <fullName evidence="3">Aldo/keto reductase</fullName>
    </submittedName>
</protein>
<evidence type="ECO:0000313" key="3">
    <source>
        <dbReference type="EMBL" id="MEV0361535.1"/>
    </source>
</evidence>